<evidence type="ECO:0000313" key="18">
    <source>
        <dbReference type="Proteomes" id="UP000057609"/>
    </source>
</evidence>
<evidence type="ECO:0000256" key="7">
    <source>
        <dbReference type="ARBA" id="ARBA00022729"/>
    </source>
</evidence>
<dbReference type="Pfam" id="PF22461">
    <property type="entry name" value="SLBB_2"/>
    <property type="match status" value="1"/>
</dbReference>
<dbReference type="KEGG" id="gpi:GPICK_04925"/>
<dbReference type="HOGENOM" id="CLU_038343_3_1_7"/>
<keyword evidence="3" id="KW-0813">Transport</keyword>
<comment type="subcellular location">
    <subcellularLocation>
        <location evidence="1">Cell outer membrane</location>
        <topology evidence="1">Multi-pass membrane protein</topology>
    </subcellularLocation>
</comment>
<keyword evidence="10" id="KW-0626">Porin</keyword>
<evidence type="ECO:0000259" key="15">
    <source>
        <dbReference type="Pfam" id="PF02563"/>
    </source>
</evidence>
<keyword evidence="14" id="KW-0449">Lipoprotein</keyword>
<evidence type="ECO:0000256" key="6">
    <source>
        <dbReference type="ARBA" id="ARBA00022692"/>
    </source>
</evidence>
<dbReference type="PANTHER" id="PTHR33619">
    <property type="entry name" value="POLYSACCHARIDE EXPORT PROTEIN GFCE-RELATED"/>
    <property type="match status" value="1"/>
</dbReference>
<sequence length="219" mass="24136">MLSLLLGACASPPSRIPPVSARETGESPARGDYRIQAGDQLDIKFFYNPELNEQMTVRPDGKISLQLIHDTPAAGLTPAELMGRLAELYRKELKNPEVVVIVRSFSDQRVYVDGELNKPGVFPLVGSMTAMQAISQAGGLKETAGSAEVLVIRRGADNRPAIMTLNIDRVLDGTELSQDIVLHPYDIVYVPKSTIANVNQWVDQYLRRNIPLPLYLPLN</sequence>
<evidence type="ECO:0000256" key="2">
    <source>
        <dbReference type="ARBA" id="ARBA00009450"/>
    </source>
</evidence>
<evidence type="ECO:0000313" key="17">
    <source>
        <dbReference type="EMBL" id="AJE04816.1"/>
    </source>
</evidence>
<dbReference type="GO" id="GO:0006811">
    <property type="term" value="P:monoatomic ion transport"/>
    <property type="evidence" value="ECO:0007669"/>
    <property type="project" value="UniProtKB-KW"/>
</dbReference>
<dbReference type="InterPro" id="IPR003715">
    <property type="entry name" value="Poly_export_N"/>
</dbReference>
<evidence type="ECO:0000256" key="10">
    <source>
        <dbReference type="ARBA" id="ARBA00023114"/>
    </source>
</evidence>
<evidence type="ECO:0000256" key="9">
    <source>
        <dbReference type="ARBA" id="ARBA00023065"/>
    </source>
</evidence>
<dbReference type="InterPro" id="IPR049712">
    <property type="entry name" value="Poly_export"/>
</dbReference>
<keyword evidence="9" id="KW-0406">Ion transport</keyword>
<keyword evidence="7" id="KW-0732">Signal</keyword>
<keyword evidence="18" id="KW-1185">Reference proteome</keyword>
<dbReference type="GO" id="GO:0015159">
    <property type="term" value="F:polysaccharide transmembrane transporter activity"/>
    <property type="evidence" value="ECO:0007669"/>
    <property type="project" value="InterPro"/>
</dbReference>
<evidence type="ECO:0000256" key="4">
    <source>
        <dbReference type="ARBA" id="ARBA00022452"/>
    </source>
</evidence>
<evidence type="ECO:0000256" key="3">
    <source>
        <dbReference type="ARBA" id="ARBA00022448"/>
    </source>
</evidence>
<name>A0A0B5BL87_9BACT</name>
<keyword evidence="12" id="KW-0564">Palmitate</keyword>
<proteinExistence type="inferred from homology"/>
<reference evidence="17 18" key="1">
    <citation type="journal article" date="2015" name="Genome Announc.">
        <title>Complete Genome of Geobacter pickeringii G13T, a Metal-Reducing Isolate from Sedimentary Kaolin Deposits.</title>
        <authorList>
            <person name="Badalamenti J.P."/>
            <person name="Bond D.R."/>
        </authorList>
    </citation>
    <scope>NUCLEOTIDE SEQUENCE [LARGE SCALE GENOMIC DNA]</scope>
    <source>
        <strain evidence="17 18">G13</strain>
    </source>
</reference>
<keyword evidence="6" id="KW-0812">Transmembrane</keyword>
<evidence type="ECO:0000256" key="5">
    <source>
        <dbReference type="ARBA" id="ARBA00022597"/>
    </source>
</evidence>
<dbReference type="GO" id="GO:0015288">
    <property type="term" value="F:porin activity"/>
    <property type="evidence" value="ECO:0007669"/>
    <property type="project" value="UniProtKB-KW"/>
</dbReference>
<keyword evidence="4" id="KW-1134">Transmembrane beta strand</keyword>
<evidence type="ECO:0000256" key="14">
    <source>
        <dbReference type="ARBA" id="ARBA00023288"/>
    </source>
</evidence>
<evidence type="ECO:0000256" key="1">
    <source>
        <dbReference type="ARBA" id="ARBA00004571"/>
    </source>
</evidence>
<feature type="domain" description="SLBB" evidence="16">
    <location>
        <begin position="108"/>
        <end position="190"/>
    </location>
</feature>
<dbReference type="GO" id="GO:0009279">
    <property type="term" value="C:cell outer membrane"/>
    <property type="evidence" value="ECO:0007669"/>
    <property type="project" value="UniProtKB-SubCell"/>
</dbReference>
<dbReference type="AlphaFoldDB" id="A0A0B5BL87"/>
<evidence type="ECO:0000256" key="8">
    <source>
        <dbReference type="ARBA" id="ARBA00023047"/>
    </source>
</evidence>
<keyword evidence="5 17" id="KW-0762">Sugar transport</keyword>
<evidence type="ECO:0000256" key="11">
    <source>
        <dbReference type="ARBA" id="ARBA00023136"/>
    </source>
</evidence>
<dbReference type="STRING" id="345632.GPICK_04925"/>
<dbReference type="Proteomes" id="UP000057609">
    <property type="component" value="Chromosome"/>
</dbReference>
<dbReference type="InterPro" id="IPR054765">
    <property type="entry name" value="SLBB_dom"/>
</dbReference>
<keyword evidence="8" id="KW-0625">Polysaccharide transport</keyword>
<dbReference type="Gene3D" id="3.10.560.10">
    <property type="entry name" value="Outer membrane lipoprotein wza domain like"/>
    <property type="match status" value="1"/>
</dbReference>
<evidence type="ECO:0000256" key="13">
    <source>
        <dbReference type="ARBA" id="ARBA00023237"/>
    </source>
</evidence>
<dbReference type="EMBL" id="CP009788">
    <property type="protein sequence ID" value="AJE04816.1"/>
    <property type="molecule type" value="Genomic_DNA"/>
</dbReference>
<keyword evidence="11" id="KW-0472">Membrane</keyword>
<protein>
    <submittedName>
        <fullName evidence="17">Sugar transporter</fullName>
    </submittedName>
</protein>
<dbReference type="Pfam" id="PF02563">
    <property type="entry name" value="Poly_export"/>
    <property type="match status" value="1"/>
</dbReference>
<evidence type="ECO:0000259" key="16">
    <source>
        <dbReference type="Pfam" id="PF22461"/>
    </source>
</evidence>
<feature type="domain" description="Polysaccharide export protein N-terminal" evidence="15">
    <location>
        <begin position="28"/>
        <end position="102"/>
    </location>
</feature>
<organism evidence="17 18">
    <name type="scientific">Geobacter pickeringii</name>
    <dbReference type="NCBI Taxonomy" id="345632"/>
    <lineage>
        <taxon>Bacteria</taxon>
        <taxon>Pseudomonadati</taxon>
        <taxon>Thermodesulfobacteriota</taxon>
        <taxon>Desulfuromonadia</taxon>
        <taxon>Geobacterales</taxon>
        <taxon>Geobacteraceae</taxon>
        <taxon>Geobacter</taxon>
    </lineage>
</organism>
<keyword evidence="13" id="KW-0998">Cell outer membrane</keyword>
<gene>
    <name evidence="17" type="ORF">GPICK_04925</name>
</gene>
<comment type="similarity">
    <text evidence="2">Belongs to the BexD/CtrA/VexA family.</text>
</comment>
<dbReference type="PANTHER" id="PTHR33619:SF3">
    <property type="entry name" value="POLYSACCHARIDE EXPORT PROTEIN GFCE-RELATED"/>
    <property type="match status" value="1"/>
</dbReference>
<accession>A0A0B5BL87</accession>
<evidence type="ECO:0000256" key="12">
    <source>
        <dbReference type="ARBA" id="ARBA00023139"/>
    </source>
</evidence>
<dbReference type="GO" id="GO:0046930">
    <property type="term" value="C:pore complex"/>
    <property type="evidence" value="ECO:0007669"/>
    <property type="project" value="UniProtKB-KW"/>
</dbReference>